<gene>
    <name evidence="3" type="ORF">QQF64_029922</name>
</gene>
<dbReference type="Pfam" id="PF14545">
    <property type="entry name" value="DBB"/>
    <property type="match status" value="1"/>
</dbReference>
<dbReference type="SMART" id="SM01282">
    <property type="entry name" value="DBB"/>
    <property type="match status" value="1"/>
</dbReference>
<evidence type="ECO:0000256" key="1">
    <source>
        <dbReference type="SAM" id="MobiDB-lite"/>
    </source>
</evidence>
<organism evidence="3 4">
    <name type="scientific">Cirrhinus molitorella</name>
    <name type="common">mud carp</name>
    <dbReference type="NCBI Taxonomy" id="172907"/>
    <lineage>
        <taxon>Eukaryota</taxon>
        <taxon>Metazoa</taxon>
        <taxon>Chordata</taxon>
        <taxon>Craniata</taxon>
        <taxon>Vertebrata</taxon>
        <taxon>Euteleostomi</taxon>
        <taxon>Actinopterygii</taxon>
        <taxon>Neopterygii</taxon>
        <taxon>Teleostei</taxon>
        <taxon>Ostariophysi</taxon>
        <taxon>Cypriniformes</taxon>
        <taxon>Cyprinidae</taxon>
        <taxon>Labeoninae</taxon>
        <taxon>Labeonini</taxon>
        <taxon>Cirrhinus</taxon>
    </lineage>
</organism>
<sequence>FLMGSSSVMQCVFPGGQAAAVDGRSIQELKVQKKLSSGAPVANQSLLILPSRVPCENPVEIFILLQEPMASKDAEVEFSGNKQRVRVKPVNWNESTLSVTAPDFTAGDVNVTLYSKGLVKGNAYLQYYTIMEDIAHFLKQAADPVKFMCQAFQVSSLEKLDQTLASCLMRKMPTRAFQGLECDQSPAAECHSEDIPTLMHFAAQHGLRDLASALLQCPGSRHALNIPNSHGHTPLDLAHIHGHNQLYILLQESLVLDDNDSNIDTGVYEMMGRADNLQVVDPNEEHQNNEDENVYTPLGRDEKEYDTILTSSNSVVIVNRPPAPTPRPDSLPTPEDKTPFIAQ</sequence>
<reference evidence="3 4" key="1">
    <citation type="submission" date="2023-09" db="EMBL/GenBank/DDBJ databases">
        <authorList>
            <person name="Wang M."/>
        </authorList>
    </citation>
    <scope>NUCLEOTIDE SEQUENCE [LARGE SCALE GENOMIC DNA]</scope>
    <source>
        <strain evidence="3">GT-2023</strain>
        <tissue evidence="3">Liver</tissue>
    </source>
</reference>
<dbReference type="InterPro" id="IPR017893">
    <property type="entry name" value="DBB_domain"/>
</dbReference>
<feature type="non-terminal residue" evidence="3">
    <location>
        <position position="1"/>
    </location>
</feature>
<evidence type="ECO:0000313" key="3">
    <source>
        <dbReference type="EMBL" id="KAL1270906.1"/>
    </source>
</evidence>
<comment type="caution">
    <text evidence="3">The sequence shown here is derived from an EMBL/GenBank/DDBJ whole genome shotgun (WGS) entry which is preliminary data.</text>
</comment>
<proteinExistence type="predicted"/>
<dbReference type="PANTHER" id="PTHR16267">
    <property type="entry name" value="BANK1/PIK3AP1 FAMILY MEMBER"/>
    <property type="match status" value="1"/>
</dbReference>
<dbReference type="PANTHER" id="PTHR16267:SF13">
    <property type="entry name" value="B-CELL SCAFFOLD PROTEIN WITH ANKYRIN REPEATS"/>
    <property type="match status" value="1"/>
</dbReference>
<accession>A0ABR3N273</accession>
<dbReference type="PROSITE" id="PS51376">
    <property type="entry name" value="DBB"/>
    <property type="match status" value="1"/>
</dbReference>
<dbReference type="EMBL" id="JAYMGO010000007">
    <property type="protein sequence ID" value="KAL1270906.1"/>
    <property type="molecule type" value="Genomic_DNA"/>
</dbReference>
<feature type="compositionally biased region" description="Basic and acidic residues" evidence="1">
    <location>
        <begin position="334"/>
        <end position="343"/>
    </location>
</feature>
<keyword evidence="4" id="KW-1185">Reference proteome</keyword>
<feature type="region of interest" description="Disordered" evidence="1">
    <location>
        <begin position="309"/>
        <end position="343"/>
    </location>
</feature>
<name>A0ABR3N273_9TELE</name>
<feature type="non-terminal residue" evidence="3">
    <location>
        <position position="343"/>
    </location>
</feature>
<dbReference type="Gene3D" id="1.25.40.20">
    <property type="entry name" value="Ankyrin repeat-containing domain"/>
    <property type="match status" value="1"/>
</dbReference>
<feature type="domain" description="DBB" evidence="2">
    <location>
        <begin position="48"/>
        <end position="180"/>
    </location>
</feature>
<evidence type="ECO:0000313" key="4">
    <source>
        <dbReference type="Proteomes" id="UP001558613"/>
    </source>
</evidence>
<protein>
    <recommendedName>
        <fullName evidence="2">DBB domain-containing protein</fullName>
    </recommendedName>
</protein>
<evidence type="ECO:0000259" key="2">
    <source>
        <dbReference type="PROSITE" id="PS51376"/>
    </source>
</evidence>
<dbReference type="Proteomes" id="UP001558613">
    <property type="component" value="Unassembled WGS sequence"/>
</dbReference>
<feature type="compositionally biased region" description="Pro residues" evidence="1">
    <location>
        <begin position="321"/>
        <end position="331"/>
    </location>
</feature>
<dbReference type="SUPFAM" id="SSF48403">
    <property type="entry name" value="Ankyrin repeat"/>
    <property type="match status" value="1"/>
</dbReference>
<dbReference type="InterPro" id="IPR052446">
    <property type="entry name" value="B-cell_PI3K-Signaling_Adptrs"/>
</dbReference>
<dbReference type="InterPro" id="IPR036770">
    <property type="entry name" value="Ankyrin_rpt-contain_sf"/>
</dbReference>